<dbReference type="Proteomes" id="UP001168552">
    <property type="component" value="Unassembled WGS sequence"/>
</dbReference>
<name>A0ABT8F8P6_9BACT</name>
<organism evidence="2 3">
    <name type="scientific">Shiella aurantiaca</name>
    <dbReference type="NCBI Taxonomy" id="3058365"/>
    <lineage>
        <taxon>Bacteria</taxon>
        <taxon>Pseudomonadati</taxon>
        <taxon>Bacteroidota</taxon>
        <taxon>Cytophagia</taxon>
        <taxon>Cytophagales</taxon>
        <taxon>Shiellaceae</taxon>
        <taxon>Shiella</taxon>
    </lineage>
</organism>
<feature type="transmembrane region" description="Helical" evidence="1">
    <location>
        <begin position="64"/>
        <end position="88"/>
    </location>
</feature>
<reference evidence="2" key="1">
    <citation type="submission" date="2023-06" db="EMBL/GenBank/DDBJ databases">
        <title>Cytophagales bacterium Strain LB-30, isolated from soil.</title>
        <authorList>
            <person name="Liu B."/>
        </authorList>
    </citation>
    <scope>NUCLEOTIDE SEQUENCE</scope>
    <source>
        <strain evidence="2">LB-30</strain>
    </source>
</reference>
<evidence type="ECO:0000313" key="3">
    <source>
        <dbReference type="Proteomes" id="UP001168552"/>
    </source>
</evidence>
<dbReference type="EMBL" id="JAUHJS010000008">
    <property type="protein sequence ID" value="MDN4166815.1"/>
    <property type="molecule type" value="Genomic_DNA"/>
</dbReference>
<dbReference type="PANTHER" id="PTHR37308">
    <property type="entry name" value="INTEGRAL MEMBRANE PROTEIN"/>
    <property type="match status" value="1"/>
</dbReference>
<keyword evidence="1" id="KW-0472">Membrane</keyword>
<evidence type="ECO:0000256" key="1">
    <source>
        <dbReference type="SAM" id="Phobius"/>
    </source>
</evidence>
<feature type="transmembrane region" description="Helical" evidence="1">
    <location>
        <begin position="7"/>
        <end position="38"/>
    </location>
</feature>
<feature type="transmembrane region" description="Helical" evidence="1">
    <location>
        <begin position="283"/>
        <end position="301"/>
    </location>
</feature>
<keyword evidence="3" id="KW-1185">Reference proteome</keyword>
<dbReference type="RefSeq" id="WP_320005351.1">
    <property type="nucleotide sequence ID" value="NZ_JAUHJS010000008.1"/>
</dbReference>
<dbReference type="Pfam" id="PF04018">
    <property type="entry name" value="VCA0040-like"/>
    <property type="match status" value="1"/>
</dbReference>
<keyword evidence="1" id="KW-1133">Transmembrane helix</keyword>
<accession>A0ABT8F8P6</accession>
<dbReference type="PANTHER" id="PTHR37308:SF1">
    <property type="entry name" value="POLYPRENYL-PHOSPHATE TRANSPORTER"/>
    <property type="match status" value="1"/>
</dbReference>
<sequence length="313" mass="34659">MRKLIDYVLLFFKGIAMGGADVVPGVSGGTVAFITGIYQELLDSIKSFDKQALQLLFKGKFKDLWLHVNGSFLLVLLNGIFVSILSLAKLILFFMAHYPVQLWSFFFGLIIISSLLVIREVKKWSVGAVISLILGVVVAYFICVSTPTQTTEAFWFIFLSGAIAICAMILPGISGSFILLILGKYEFIISALRDFNLPVIIVFALGCVVGLLSFSRVVSYMLHHFQALTVASLSGFMIGSLVKIWPWKVVTIFRLNSKGEQVPAFDTNVWPGAYMEATQKSPYILQAVAFMALGILLVVMIEKVGNRLKRTDF</sequence>
<proteinExistence type="predicted"/>
<evidence type="ECO:0000313" key="2">
    <source>
        <dbReference type="EMBL" id="MDN4166815.1"/>
    </source>
</evidence>
<comment type="caution">
    <text evidence="2">The sequence shown here is derived from an EMBL/GenBank/DDBJ whole genome shotgun (WGS) entry which is preliminary data.</text>
</comment>
<protein>
    <submittedName>
        <fullName evidence="2">DUF368 domain-containing protein</fullName>
    </submittedName>
</protein>
<dbReference type="InterPro" id="IPR007163">
    <property type="entry name" value="VCA0040-like"/>
</dbReference>
<feature type="transmembrane region" description="Helical" evidence="1">
    <location>
        <begin position="100"/>
        <end position="118"/>
    </location>
</feature>
<gene>
    <name evidence="2" type="ORF">QWY31_14985</name>
</gene>
<feature type="transmembrane region" description="Helical" evidence="1">
    <location>
        <begin position="155"/>
        <end position="183"/>
    </location>
</feature>
<keyword evidence="1" id="KW-0812">Transmembrane</keyword>
<feature type="transmembrane region" description="Helical" evidence="1">
    <location>
        <begin position="124"/>
        <end position="143"/>
    </location>
</feature>
<feature type="transmembrane region" description="Helical" evidence="1">
    <location>
        <begin position="195"/>
        <end position="215"/>
    </location>
</feature>